<name>A0A7I8XKD3_BURXY</name>
<dbReference type="EMBL" id="CAJFDI010000005">
    <property type="protein sequence ID" value="CAD5229916.1"/>
    <property type="molecule type" value="Genomic_DNA"/>
</dbReference>
<organism evidence="1 2">
    <name type="scientific">Bursaphelenchus xylophilus</name>
    <name type="common">Pinewood nematode worm</name>
    <name type="synonym">Aphelenchoides xylophilus</name>
    <dbReference type="NCBI Taxonomy" id="6326"/>
    <lineage>
        <taxon>Eukaryota</taxon>
        <taxon>Metazoa</taxon>
        <taxon>Ecdysozoa</taxon>
        <taxon>Nematoda</taxon>
        <taxon>Chromadorea</taxon>
        <taxon>Rhabditida</taxon>
        <taxon>Tylenchina</taxon>
        <taxon>Tylenchomorpha</taxon>
        <taxon>Aphelenchoidea</taxon>
        <taxon>Aphelenchoididae</taxon>
        <taxon>Bursaphelenchus</taxon>
    </lineage>
</organism>
<dbReference type="Proteomes" id="UP000659654">
    <property type="component" value="Unassembled WGS sequence"/>
</dbReference>
<dbReference type="AlphaFoldDB" id="A0A7I8XKD3"/>
<dbReference type="Proteomes" id="UP000582659">
    <property type="component" value="Unassembled WGS sequence"/>
</dbReference>
<comment type="caution">
    <text evidence="1">The sequence shown here is derived from an EMBL/GenBank/DDBJ whole genome shotgun (WGS) entry which is preliminary data.</text>
</comment>
<evidence type="ECO:0000313" key="1">
    <source>
        <dbReference type="EMBL" id="CAD5229916.1"/>
    </source>
</evidence>
<dbReference type="EMBL" id="CAJFCV020000005">
    <property type="protein sequence ID" value="CAG9120707.1"/>
    <property type="molecule type" value="Genomic_DNA"/>
</dbReference>
<gene>
    <name evidence="1" type="ORF">BXYJ_LOCUS10726</name>
</gene>
<reference evidence="1" key="1">
    <citation type="submission" date="2020-09" db="EMBL/GenBank/DDBJ databases">
        <authorList>
            <person name="Kikuchi T."/>
        </authorList>
    </citation>
    <scope>NUCLEOTIDE SEQUENCE</scope>
    <source>
        <strain evidence="1">Ka4C1</strain>
    </source>
</reference>
<evidence type="ECO:0000313" key="2">
    <source>
        <dbReference type="Proteomes" id="UP000659654"/>
    </source>
</evidence>
<keyword evidence="2" id="KW-1185">Reference proteome</keyword>
<proteinExistence type="predicted"/>
<sequence>MRARAQLMDHKSSVRPNLNGHPLSFLLRFAAENGDMQLTRSFILSRRSVNAMRTTMDKLWVKSRYSGICLDMCTKNLNFSSGVSNWLVRTIFAWTNPVSISLILEEYTDFLEQLLGGAKPTIKRLRLETCSNWPERQIARFLGKSVDYLECDLEFLGLSELMGARIGELKVTEGVLKPEVVMENDAFRGRDPSFLCRNLHNVSARTIHFEIVPYDTMDRPIEATTHLVFHDPLFFFQNYSHAFEKFPNLQSVALIYSERRTVVHNLVFGLTKMFEEGFLEKWREKNVTVHLKGTDILDGIRNEPSFVQSELLARTNGQVAIEHNKSFIESIHWNNFRITFQNANVEVDVLLKLPCFPEMDDFNIRNSYRSY</sequence>
<accession>A0A7I8XKD3</accession>
<protein>
    <submittedName>
        <fullName evidence="1">(pine wood nematode) hypothetical protein</fullName>
    </submittedName>
</protein>